<evidence type="ECO:0000313" key="2">
    <source>
        <dbReference type="Proteomes" id="UP000481861"/>
    </source>
</evidence>
<evidence type="ECO:0000313" key="1">
    <source>
        <dbReference type="EMBL" id="KAF2877641.1"/>
    </source>
</evidence>
<protein>
    <submittedName>
        <fullName evidence="1">Uncharacterized protein</fullName>
    </submittedName>
</protein>
<keyword evidence="2" id="KW-1185">Reference proteome</keyword>
<proteinExistence type="predicted"/>
<sequence>THELDIPSIAAGASTSHIHEFHTELSFCVLTSLAAAKRLTWEQTPWLPTSIAEKPATAISVHDAYTMASHVAAHVNTPIPITAPMLQRALLFGETYASATHSEQRGACPQLYVVFPHASRAFVRDETFLRVWHNDIVKPAFDRAWLDSELVPARGAERDFVGRLSTTGGGRFTGHEARAATGLIDHLRKGSTAPVRAYWPRWLDAAATGAGSSGIEGQHSDTRAAVFDAAWASITGMLRDHPEMLDFQDAFLLAVCRGRVDMNPGLPVDGLYANVGEEWDRAVDARYVVEGSFRVVMEMVVGEKDGGE</sequence>
<dbReference type="Proteomes" id="UP000481861">
    <property type="component" value="Unassembled WGS sequence"/>
</dbReference>
<comment type="caution">
    <text evidence="1">The sequence shown here is derived from an EMBL/GenBank/DDBJ whole genome shotgun (WGS) entry which is preliminary data.</text>
</comment>
<gene>
    <name evidence="1" type="ORF">BDV95DRAFT_473994</name>
</gene>
<dbReference type="OrthoDB" id="3774700at2759"/>
<name>A0A7C8MIF7_9PLEO</name>
<feature type="non-terminal residue" evidence="1">
    <location>
        <position position="308"/>
    </location>
</feature>
<accession>A0A7C8MIF7</accession>
<dbReference type="AlphaFoldDB" id="A0A7C8MIF7"/>
<dbReference type="EMBL" id="JAADJZ010000002">
    <property type="protein sequence ID" value="KAF2877641.1"/>
    <property type="molecule type" value="Genomic_DNA"/>
</dbReference>
<feature type="non-terminal residue" evidence="1">
    <location>
        <position position="1"/>
    </location>
</feature>
<organism evidence="1 2">
    <name type="scientific">Massariosphaeria phaeospora</name>
    <dbReference type="NCBI Taxonomy" id="100035"/>
    <lineage>
        <taxon>Eukaryota</taxon>
        <taxon>Fungi</taxon>
        <taxon>Dikarya</taxon>
        <taxon>Ascomycota</taxon>
        <taxon>Pezizomycotina</taxon>
        <taxon>Dothideomycetes</taxon>
        <taxon>Pleosporomycetidae</taxon>
        <taxon>Pleosporales</taxon>
        <taxon>Pleosporales incertae sedis</taxon>
        <taxon>Massariosphaeria</taxon>
    </lineage>
</organism>
<reference evidence="1 2" key="1">
    <citation type="submission" date="2020-01" db="EMBL/GenBank/DDBJ databases">
        <authorList>
            <consortium name="DOE Joint Genome Institute"/>
            <person name="Haridas S."/>
            <person name="Albert R."/>
            <person name="Binder M."/>
            <person name="Bloem J."/>
            <person name="Labutti K."/>
            <person name="Salamov A."/>
            <person name="Andreopoulos B."/>
            <person name="Baker S.E."/>
            <person name="Barry K."/>
            <person name="Bills G."/>
            <person name="Bluhm B.H."/>
            <person name="Cannon C."/>
            <person name="Castanera R."/>
            <person name="Culley D.E."/>
            <person name="Daum C."/>
            <person name="Ezra D."/>
            <person name="Gonzalez J.B."/>
            <person name="Henrissat B."/>
            <person name="Kuo A."/>
            <person name="Liang C."/>
            <person name="Lipzen A."/>
            <person name="Lutzoni F."/>
            <person name="Magnuson J."/>
            <person name="Mondo S."/>
            <person name="Nolan M."/>
            <person name="Ohm R."/>
            <person name="Pangilinan J."/>
            <person name="Park H.-J.H."/>
            <person name="Ramirez L."/>
            <person name="Alfaro M."/>
            <person name="Sun H."/>
            <person name="Tritt A."/>
            <person name="Yoshinaga Y."/>
            <person name="Zwiers L.-H.L."/>
            <person name="Turgeon B.G."/>
            <person name="Goodwin S.B."/>
            <person name="Spatafora J.W."/>
            <person name="Crous P.W."/>
            <person name="Grigoriev I.V."/>
        </authorList>
    </citation>
    <scope>NUCLEOTIDE SEQUENCE [LARGE SCALE GENOMIC DNA]</scope>
    <source>
        <strain evidence="1 2">CBS 611.86</strain>
    </source>
</reference>